<dbReference type="EMBL" id="JANYMP010000007">
    <property type="protein sequence ID" value="MCS7478503.1"/>
    <property type="molecule type" value="Genomic_DNA"/>
</dbReference>
<organism evidence="2 3">
    <name type="scientific">Umezawaea endophytica</name>
    <dbReference type="NCBI Taxonomy" id="1654476"/>
    <lineage>
        <taxon>Bacteria</taxon>
        <taxon>Bacillati</taxon>
        <taxon>Actinomycetota</taxon>
        <taxon>Actinomycetes</taxon>
        <taxon>Pseudonocardiales</taxon>
        <taxon>Pseudonocardiaceae</taxon>
        <taxon>Umezawaea</taxon>
    </lineage>
</organism>
<gene>
    <name evidence="2" type="ORF">NZH93_16710</name>
</gene>
<protein>
    <submittedName>
        <fullName evidence="2">Uncharacterized protein</fullName>
    </submittedName>
</protein>
<evidence type="ECO:0000313" key="3">
    <source>
        <dbReference type="Proteomes" id="UP001141259"/>
    </source>
</evidence>
<dbReference type="RefSeq" id="WP_259624012.1">
    <property type="nucleotide sequence ID" value="NZ_JANYMP010000007.1"/>
</dbReference>
<dbReference type="Proteomes" id="UP001141259">
    <property type="component" value="Unassembled WGS sequence"/>
</dbReference>
<reference evidence="2" key="1">
    <citation type="submission" date="2022-08" db="EMBL/GenBank/DDBJ databases">
        <authorList>
            <person name="Tistechok S."/>
            <person name="Samborskyy M."/>
            <person name="Roman I."/>
        </authorList>
    </citation>
    <scope>NUCLEOTIDE SEQUENCE</scope>
    <source>
        <strain evidence="2">DSM 103496</strain>
    </source>
</reference>
<name>A0A9X2VKT9_9PSEU</name>
<keyword evidence="1" id="KW-0472">Membrane</keyword>
<accession>A0A9X2VKT9</accession>
<comment type="caution">
    <text evidence="2">The sequence shown here is derived from an EMBL/GenBank/DDBJ whole genome shotgun (WGS) entry which is preliminary data.</text>
</comment>
<proteinExistence type="predicted"/>
<evidence type="ECO:0000313" key="2">
    <source>
        <dbReference type="EMBL" id="MCS7478503.1"/>
    </source>
</evidence>
<sequence>MPVVAWVTLVAAALIIALTAVALLRVIVHLKHVTGALDALIGGVESIADRTGTVPSRLVSVNGNLKPVRDWTETV</sequence>
<dbReference type="AlphaFoldDB" id="A0A9X2VKT9"/>
<keyword evidence="3" id="KW-1185">Reference proteome</keyword>
<feature type="transmembrane region" description="Helical" evidence="1">
    <location>
        <begin position="6"/>
        <end position="28"/>
    </location>
</feature>
<keyword evidence="1" id="KW-0812">Transmembrane</keyword>
<keyword evidence="1" id="KW-1133">Transmembrane helix</keyword>
<evidence type="ECO:0000256" key="1">
    <source>
        <dbReference type="SAM" id="Phobius"/>
    </source>
</evidence>